<dbReference type="InterPro" id="IPR002110">
    <property type="entry name" value="Ankyrin_rpt"/>
</dbReference>
<evidence type="ECO:0000256" key="3">
    <source>
        <dbReference type="PROSITE-ProRule" id="PRU00023"/>
    </source>
</evidence>
<protein>
    <submittedName>
        <fullName evidence="4">Uncharacterized protein</fullName>
    </submittedName>
</protein>
<comment type="caution">
    <text evidence="4">The sequence shown here is derived from an EMBL/GenBank/DDBJ whole genome shotgun (WGS) entry which is preliminary data.</text>
</comment>
<evidence type="ECO:0000313" key="4">
    <source>
        <dbReference type="EMBL" id="KAL3403990.1"/>
    </source>
</evidence>
<keyword evidence="1" id="KW-0677">Repeat</keyword>
<organism evidence="4 5">
    <name type="scientific">Trichogramma kaykai</name>
    <dbReference type="NCBI Taxonomy" id="54128"/>
    <lineage>
        <taxon>Eukaryota</taxon>
        <taxon>Metazoa</taxon>
        <taxon>Ecdysozoa</taxon>
        <taxon>Arthropoda</taxon>
        <taxon>Hexapoda</taxon>
        <taxon>Insecta</taxon>
        <taxon>Pterygota</taxon>
        <taxon>Neoptera</taxon>
        <taxon>Endopterygota</taxon>
        <taxon>Hymenoptera</taxon>
        <taxon>Apocrita</taxon>
        <taxon>Proctotrupomorpha</taxon>
        <taxon>Chalcidoidea</taxon>
        <taxon>Trichogrammatidae</taxon>
        <taxon>Trichogramma</taxon>
    </lineage>
</organism>
<dbReference type="Proteomes" id="UP001627154">
    <property type="component" value="Unassembled WGS sequence"/>
</dbReference>
<feature type="repeat" description="ANK" evidence="3">
    <location>
        <begin position="97"/>
        <end position="132"/>
    </location>
</feature>
<dbReference type="SUPFAM" id="SSF48403">
    <property type="entry name" value="Ankyrin repeat"/>
    <property type="match status" value="1"/>
</dbReference>
<keyword evidence="2 3" id="KW-0040">ANK repeat</keyword>
<dbReference type="PANTHER" id="PTHR24198">
    <property type="entry name" value="ANKYRIN REPEAT AND PROTEIN KINASE DOMAIN-CONTAINING PROTEIN"/>
    <property type="match status" value="1"/>
</dbReference>
<feature type="repeat" description="ANK" evidence="3">
    <location>
        <begin position="64"/>
        <end position="96"/>
    </location>
</feature>
<feature type="repeat" description="ANK" evidence="3">
    <location>
        <begin position="197"/>
        <end position="230"/>
    </location>
</feature>
<dbReference type="Pfam" id="PF12796">
    <property type="entry name" value="Ank_2"/>
    <property type="match status" value="1"/>
</dbReference>
<dbReference type="EMBL" id="JBJJXI010000027">
    <property type="protein sequence ID" value="KAL3403990.1"/>
    <property type="molecule type" value="Genomic_DNA"/>
</dbReference>
<evidence type="ECO:0000256" key="2">
    <source>
        <dbReference type="ARBA" id="ARBA00023043"/>
    </source>
</evidence>
<accession>A0ABD2XFR1</accession>
<dbReference type="PROSITE" id="PS50088">
    <property type="entry name" value="ANK_REPEAT"/>
    <property type="match status" value="4"/>
</dbReference>
<gene>
    <name evidence="4" type="ORF">TKK_003382</name>
</gene>
<dbReference type="PROSITE" id="PS50297">
    <property type="entry name" value="ANK_REP_REGION"/>
    <property type="match status" value="2"/>
</dbReference>
<reference evidence="4 5" key="1">
    <citation type="journal article" date="2024" name="bioRxiv">
        <title>A reference genome for Trichogramma kaykai: A tiny desert-dwelling parasitoid wasp with competing sex-ratio distorters.</title>
        <authorList>
            <person name="Culotta J."/>
            <person name="Lindsey A.R."/>
        </authorList>
    </citation>
    <scope>NUCLEOTIDE SEQUENCE [LARGE SCALE GENOMIC DNA]</scope>
    <source>
        <strain evidence="4 5">KSX58</strain>
    </source>
</reference>
<keyword evidence="5" id="KW-1185">Reference proteome</keyword>
<proteinExistence type="predicted"/>
<dbReference type="PANTHER" id="PTHR24198:SF165">
    <property type="entry name" value="ANKYRIN REPEAT-CONTAINING PROTEIN-RELATED"/>
    <property type="match status" value="1"/>
</dbReference>
<name>A0ABD2XFR1_9HYME</name>
<sequence>MLLWAIYWKNSFAVNLLLKNNIDVNCENQQDGIGALYLAIKSEELDIICILLKYGADVNCRDFKGNSILHIAVQTNNVAVIKEILKQKPDLKAINNLGQNALHIATLGADEKNNVIITLLIEAGVAIDGLDCQNETPLLYSIGLRKNNMAEGLLKYKADVNLKNYYSPLFLAIILEVSPRVINIIASQADINEKNIEDDTVLHYACKHNMSSGRLKFLLILKADVNIFNSQGLVPFSLLTNLKSEQAVTMVEHIVSLKLENKYVHKDNWDIIFHNETLLALYNNYLSRNEPSI</sequence>
<dbReference type="Gene3D" id="1.25.40.20">
    <property type="entry name" value="Ankyrin repeat-containing domain"/>
    <property type="match status" value="3"/>
</dbReference>
<evidence type="ECO:0000256" key="1">
    <source>
        <dbReference type="ARBA" id="ARBA00022737"/>
    </source>
</evidence>
<feature type="repeat" description="ANK" evidence="3">
    <location>
        <begin position="31"/>
        <end position="63"/>
    </location>
</feature>
<evidence type="ECO:0000313" key="5">
    <source>
        <dbReference type="Proteomes" id="UP001627154"/>
    </source>
</evidence>
<dbReference type="InterPro" id="IPR036770">
    <property type="entry name" value="Ankyrin_rpt-contain_sf"/>
</dbReference>
<dbReference type="SMART" id="SM00248">
    <property type="entry name" value="ANK"/>
    <property type="match status" value="7"/>
</dbReference>
<dbReference type="AlphaFoldDB" id="A0ABD2XFR1"/>
<dbReference type="Pfam" id="PF00023">
    <property type="entry name" value="Ank"/>
    <property type="match status" value="1"/>
</dbReference>